<evidence type="ECO:0000256" key="1">
    <source>
        <dbReference type="SAM" id="MobiDB-lite"/>
    </source>
</evidence>
<proteinExistence type="predicted"/>
<sequence>MSPLGPVLPPPLLMGAQTPDPGRPFKSYRKPTSPKDLWILLGQKSFVKSPGLPSSCPGAGVPPPPSFLRVTTPKDHSTLSGAVLQGLGFLRGVKGNTSGKTHKPLSISSHAFRSPGQPRNPGNPICMWESAAALWPLPVTTLQNLQLMGTS</sequence>
<accession>A0ABN8YCN4</accession>
<feature type="region of interest" description="Disordered" evidence="1">
    <location>
        <begin position="95"/>
        <end position="123"/>
    </location>
</feature>
<evidence type="ECO:0000313" key="2">
    <source>
        <dbReference type="EMBL" id="CAI9159308.1"/>
    </source>
</evidence>
<keyword evidence="3" id="KW-1185">Reference proteome</keyword>
<gene>
    <name evidence="2" type="ORF">MRATA1EN1_LOCUS8270</name>
</gene>
<reference evidence="2" key="1">
    <citation type="submission" date="2023-04" db="EMBL/GenBank/DDBJ databases">
        <authorList>
            <consortium name="ELIXIR-Norway"/>
        </authorList>
    </citation>
    <scope>NUCLEOTIDE SEQUENCE [LARGE SCALE GENOMIC DNA]</scope>
</reference>
<dbReference type="Proteomes" id="UP001176941">
    <property type="component" value="Chromosome 19"/>
</dbReference>
<evidence type="ECO:0000313" key="3">
    <source>
        <dbReference type="Proteomes" id="UP001176941"/>
    </source>
</evidence>
<feature type="compositionally biased region" description="Pro residues" evidence="1">
    <location>
        <begin position="1"/>
        <end position="12"/>
    </location>
</feature>
<name>A0ABN8YCN4_RANTA</name>
<feature type="region of interest" description="Disordered" evidence="1">
    <location>
        <begin position="1"/>
        <end position="31"/>
    </location>
</feature>
<organism evidence="2 3">
    <name type="scientific">Rangifer tarandus platyrhynchus</name>
    <name type="common">Svalbard reindeer</name>
    <dbReference type="NCBI Taxonomy" id="3082113"/>
    <lineage>
        <taxon>Eukaryota</taxon>
        <taxon>Metazoa</taxon>
        <taxon>Chordata</taxon>
        <taxon>Craniata</taxon>
        <taxon>Vertebrata</taxon>
        <taxon>Euteleostomi</taxon>
        <taxon>Mammalia</taxon>
        <taxon>Eutheria</taxon>
        <taxon>Laurasiatheria</taxon>
        <taxon>Artiodactyla</taxon>
        <taxon>Ruminantia</taxon>
        <taxon>Pecora</taxon>
        <taxon>Cervidae</taxon>
        <taxon>Odocoileinae</taxon>
        <taxon>Rangifer</taxon>
    </lineage>
</organism>
<protein>
    <submittedName>
        <fullName evidence="2">Uncharacterized protein</fullName>
    </submittedName>
</protein>
<dbReference type="EMBL" id="OX459955">
    <property type="protein sequence ID" value="CAI9159308.1"/>
    <property type="molecule type" value="Genomic_DNA"/>
</dbReference>